<gene>
    <name evidence="1" type="ORF">ECANGB1_1739</name>
</gene>
<organism evidence="1 2">
    <name type="scientific">Enterospora canceri</name>
    <dbReference type="NCBI Taxonomy" id="1081671"/>
    <lineage>
        <taxon>Eukaryota</taxon>
        <taxon>Fungi</taxon>
        <taxon>Fungi incertae sedis</taxon>
        <taxon>Microsporidia</taxon>
        <taxon>Enterocytozoonidae</taxon>
        <taxon>Enterospora</taxon>
    </lineage>
</organism>
<proteinExistence type="predicted"/>
<dbReference type="VEuPathDB" id="MicrosporidiaDB:ECANGB1_1739"/>
<comment type="caution">
    <text evidence="1">The sequence shown here is derived from an EMBL/GenBank/DDBJ whole genome shotgun (WGS) entry which is preliminary data.</text>
</comment>
<dbReference type="Proteomes" id="UP000192639">
    <property type="component" value="Unassembled WGS sequence"/>
</dbReference>
<reference evidence="1 2" key="1">
    <citation type="journal article" date="2017" name="Environ. Microbiol.">
        <title>Decay of the glycolytic pathway and adaptation to intranuclear parasitism within Enterocytozoonidae microsporidia.</title>
        <authorList>
            <person name="Wiredu Boakye D."/>
            <person name="Jaroenlak P."/>
            <person name="Prachumwat A."/>
            <person name="Williams T.A."/>
            <person name="Bateman K.S."/>
            <person name="Itsathitphaisarn O."/>
            <person name="Sritunyalucksana K."/>
            <person name="Paszkiewicz K.H."/>
            <person name="Moore K.A."/>
            <person name="Stentiford G.D."/>
            <person name="Williams B.A."/>
        </authorList>
    </citation>
    <scope>NUCLEOTIDE SEQUENCE [LARGE SCALE GENOMIC DNA]</scope>
    <source>
        <strain evidence="1 2">GB1</strain>
    </source>
</reference>
<accession>A0A1Y1S5J8</accession>
<evidence type="ECO:0000313" key="1">
    <source>
        <dbReference type="EMBL" id="ORD93694.1"/>
    </source>
</evidence>
<keyword evidence="2" id="KW-1185">Reference proteome</keyword>
<dbReference type="AlphaFoldDB" id="A0A1Y1S5J8"/>
<sequence length="286" mass="32348">MKFVFEDCDEGRQFETKMVNGRYILENKEGEIVRKATETNSPVDYCACEIVGDRLRIGEEEACLMRIETEMEGSSLTAAGESVEYEQMVAEFGDRRAKEAVKKRAIERKPAAQRVKFNLESNVVSERASCLVELFEKEVTDKSKEIVNALGDQGICEEICEKMGLPGVEAVSVDEVVVFEKRCILVLIDYVNTILTTRVVSKFGLPEKYVGLYPIIAQDVVGRRLSRILADKLASKLYLMMLLYCNNKMSIEVLPQQNYTRTKFRNMIRALGCTISKGGIVEYKLS</sequence>
<name>A0A1Y1S5J8_9MICR</name>
<protein>
    <submittedName>
        <fullName evidence="1">Uncharacterized protein</fullName>
    </submittedName>
</protein>
<dbReference type="OrthoDB" id="2194902at2759"/>
<dbReference type="EMBL" id="LWDP01000054">
    <property type="protein sequence ID" value="ORD93694.1"/>
    <property type="molecule type" value="Genomic_DNA"/>
</dbReference>
<evidence type="ECO:0000313" key="2">
    <source>
        <dbReference type="Proteomes" id="UP000192639"/>
    </source>
</evidence>